<dbReference type="EMBL" id="JAFCMP010000016">
    <property type="protein sequence ID" value="KAG5191653.1"/>
    <property type="molecule type" value="Genomic_DNA"/>
</dbReference>
<organism evidence="1 2">
    <name type="scientific">Tribonema minus</name>
    <dbReference type="NCBI Taxonomy" id="303371"/>
    <lineage>
        <taxon>Eukaryota</taxon>
        <taxon>Sar</taxon>
        <taxon>Stramenopiles</taxon>
        <taxon>Ochrophyta</taxon>
        <taxon>PX clade</taxon>
        <taxon>Xanthophyceae</taxon>
        <taxon>Tribonematales</taxon>
        <taxon>Tribonemataceae</taxon>
        <taxon>Tribonema</taxon>
    </lineage>
</organism>
<proteinExistence type="predicted"/>
<accession>A0A835ZEN7</accession>
<protein>
    <submittedName>
        <fullName evidence="1">Uncharacterized protein</fullName>
    </submittedName>
</protein>
<dbReference type="Proteomes" id="UP000664859">
    <property type="component" value="Unassembled WGS sequence"/>
</dbReference>
<keyword evidence="2" id="KW-1185">Reference proteome</keyword>
<gene>
    <name evidence="1" type="ORF">JKP88DRAFT_230908</name>
</gene>
<sequence>MACARSKGQATLCLRPQPWGLPSPPVPTCPSTWMTTGRGAGKKGGESGTAHAAPAVGMAVGVREKGGRNYMPAYAAPAVGMAVGAVEGAEVGAADGATVSATAPGAVPQGAAGAERASTPHSARALSAVPASATTHVPGTRGVRAWAHCREAWVALTAWITASAPSHVCPTIASAVTLVSSICCTQSKHAGSPAQSPTCPGHACVKGPIIPGPARLRILYSADSLPASDVSRAPSSAAADRTSVQQRTIVYLEWSLCKWCAAAVVQVR</sequence>
<evidence type="ECO:0000313" key="2">
    <source>
        <dbReference type="Proteomes" id="UP000664859"/>
    </source>
</evidence>
<dbReference type="AlphaFoldDB" id="A0A835ZEN7"/>
<evidence type="ECO:0000313" key="1">
    <source>
        <dbReference type="EMBL" id="KAG5191653.1"/>
    </source>
</evidence>
<reference evidence="1" key="1">
    <citation type="submission" date="2021-02" db="EMBL/GenBank/DDBJ databases">
        <title>First Annotated Genome of the Yellow-green Alga Tribonema minus.</title>
        <authorList>
            <person name="Mahan K.M."/>
        </authorList>
    </citation>
    <scope>NUCLEOTIDE SEQUENCE</scope>
    <source>
        <strain evidence="1">UTEX B ZZ1240</strain>
    </source>
</reference>
<name>A0A835ZEN7_9STRA</name>
<comment type="caution">
    <text evidence="1">The sequence shown here is derived from an EMBL/GenBank/DDBJ whole genome shotgun (WGS) entry which is preliminary data.</text>
</comment>